<proteinExistence type="predicted"/>
<dbReference type="InterPro" id="IPR029491">
    <property type="entry name" value="Helicase_HTH"/>
</dbReference>
<dbReference type="Pfam" id="PF05970">
    <property type="entry name" value="PIF1"/>
    <property type="match status" value="1"/>
</dbReference>
<accession>A0ABY6LXW9</accession>
<dbReference type="EMBL" id="CP081495">
    <property type="protein sequence ID" value="UYW01021.1"/>
    <property type="molecule type" value="Genomic_DNA"/>
</dbReference>
<keyword evidence="3" id="KW-1185">Reference proteome</keyword>
<gene>
    <name evidence="2" type="ORF">K5I29_11055</name>
</gene>
<name>A0ABY6LXW9_9FLAO</name>
<dbReference type="SMART" id="SM00382">
    <property type="entry name" value="AAA"/>
    <property type="match status" value="1"/>
</dbReference>
<dbReference type="Gene3D" id="2.30.30.940">
    <property type="match status" value="1"/>
</dbReference>
<dbReference type="Gene3D" id="1.10.10.1390">
    <property type="entry name" value="ATP-dependent DNA helicase RecQ"/>
    <property type="match status" value="1"/>
</dbReference>
<dbReference type="InterPro" id="IPR003593">
    <property type="entry name" value="AAA+_ATPase"/>
</dbReference>
<dbReference type="InterPro" id="IPR051055">
    <property type="entry name" value="PIF1_helicase"/>
</dbReference>
<organism evidence="2 3">
    <name type="scientific">Flavobacterium agricola</name>
    <dbReference type="NCBI Taxonomy" id="2870839"/>
    <lineage>
        <taxon>Bacteria</taxon>
        <taxon>Pseudomonadati</taxon>
        <taxon>Bacteroidota</taxon>
        <taxon>Flavobacteriia</taxon>
        <taxon>Flavobacteriales</taxon>
        <taxon>Flavobacteriaceae</taxon>
        <taxon>Flavobacterium</taxon>
    </lineage>
</organism>
<evidence type="ECO:0000313" key="3">
    <source>
        <dbReference type="Proteomes" id="UP001163328"/>
    </source>
</evidence>
<dbReference type="CDD" id="cd18809">
    <property type="entry name" value="SF1_C_RecD"/>
    <property type="match status" value="1"/>
</dbReference>
<dbReference type="Pfam" id="PF14493">
    <property type="entry name" value="HTH_40"/>
    <property type="match status" value="1"/>
</dbReference>
<dbReference type="PANTHER" id="PTHR47642:SF7">
    <property type="entry name" value="ATP-DEPENDENT DNA HELICASE PIF1"/>
    <property type="match status" value="1"/>
</dbReference>
<dbReference type="Gene3D" id="3.40.50.300">
    <property type="entry name" value="P-loop containing nucleotide triphosphate hydrolases"/>
    <property type="match status" value="2"/>
</dbReference>
<dbReference type="SUPFAM" id="SSF52540">
    <property type="entry name" value="P-loop containing nucleoside triphosphate hydrolases"/>
    <property type="match status" value="2"/>
</dbReference>
<feature type="domain" description="AAA+ ATPase" evidence="1">
    <location>
        <begin position="18"/>
        <end position="175"/>
    </location>
</feature>
<dbReference type="Proteomes" id="UP001163328">
    <property type="component" value="Chromosome"/>
</dbReference>
<dbReference type="InterPro" id="IPR027417">
    <property type="entry name" value="P-loop_NTPase"/>
</dbReference>
<protein>
    <submittedName>
        <fullName evidence="2">Helix-turn-helix domain-containing protein</fullName>
    </submittedName>
</protein>
<reference evidence="2" key="1">
    <citation type="submission" date="2021-08" db="EMBL/GenBank/DDBJ databases">
        <title>Flavobacterium sp. strain CC-SYL302.</title>
        <authorList>
            <person name="Lin S.-Y."/>
            <person name="Lee T.-H."/>
            <person name="Young C.-C."/>
        </authorList>
    </citation>
    <scope>NUCLEOTIDE SEQUENCE</scope>
    <source>
        <strain evidence="2">CC-SYL302</strain>
    </source>
</reference>
<dbReference type="PANTHER" id="PTHR47642">
    <property type="entry name" value="ATP-DEPENDENT DNA HELICASE"/>
    <property type="match status" value="1"/>
</dbReference>
<evidence type="ECO:0000259" key="1">
    <source>
        <dbReference type="SMART" id="SM00382"/>
    </source>
</evidence>
<dbReference type="RefSeq" id="WP_264433352.1">
    <property type="nucleotide sequence ID" value="NZ_CP081495.1"/>
</dbReference>
<sequence length="759" mass="87217">MDQSQHLSDYVLKFINQTKQSLFLTGKAGTGKTTLLKKITETTHKNFVVVAPTGIAALNAKGVTIHSFFQLPFGAFIPDYSATQMLSDYVKVESRATLIRHFKMNGLKQTLVRNLDLLIIDEVSMLRADVLDAMDFMLQTVRKSAAPFGGVQVLFIGDLQQLPPVVRQEEWEVLKKYYKSAFFFHSKVISENPILYIELEKIYRQSDPTFINILNNLRNNIVTASDLAVLNEYVNPAFESHTTEGWITVTTHNAKADKINTEALNKLNNASFYYEAEIVEDFPDKIFPLDATLELKVGSQVMFIKNDLSADKLFYNGKMAIVTKLTANEIFVRFPEDSVTIEVEKYVWENIKYTVNPLTKDIDEEIIGTFSHYPIKLAWAITVHKSQGLTFDKAALDVSQVFAPGQAYVALSRLRSLKGLVLLSPMRMNGMTTDIEIMEFAKTKTPQQMLDNNLQAQTLQYLYVELRQKFDFLDLTKAWYNLKSSYVNETTASPKGKIQDWVSKQYLLIDALQDSAQKFGNQLAKLFTTHPVDLLFIQERCQKAFDYFFPFLDKMVDELLYEIAMVRRQKKAKLIFEELTAIEELLVKQVLDLKKTLHILQRYIDKQTIEKSSVETQDISEYKINKLVEIADRIRANSGELIESPTDLTYYESDAKKEKKEKKPTLDVTLELWRAKFTVKEIADERKLTQTTIYGHLAKLIQKRQILITEIISKAKIKKLEKLFESYDGESLTELKEICGDAFTYEDLRLYKATLDLDK</sequence>
<evidence type="ECO:0000313" key="2">
    <source>
        <dbReference type="EMBL" id="UYW01021.1"/>
    </source>
</evidence>
<dbReference type="InterPro" id="IPR010285">
    <property type="entry name" value="DNA_helicase_pif1-like_DEAD"/>
</dbReference>